<comment type="subcellular location">
    <subcellularLocation>
        <location evidence="1">Cell membrane</location>
        <topology evidence="1">Multi-pass membrane protein</topology>
    </subcellularLocation>
</comment>
<feature type="transmembrane region" description="Helical" evidence="7">
    <location>
        <begin position="72"/>
        <end position="97"/>
    </location>
</feature>
<gene>
    <name evidence="8" type="ORF">K9W45_04025</name>
</gene>
<feature type="transmembrane region" description="Helical" evidence="7">
    <location>
        <begin position="103"/>
        <end position="126"/>
    </location>
</feature>
<dbReference type="EMBL" id="CP084166">
    <property type="protein sequence ID" value="UJG41638.1"/>
    <property type="molecule type" value="Genomic_DNA"/>
</dbReference>
<keyword evidence="5 7" id="KW-1133">Transmembrane helix</keyword>
<dbReference type="InterPro" id="IPR002751">
    <property type="entry name" value="CbiM/NikMN"/>
</dbReference>
<feature type="transmembrane region" description="Helical" evidence="7">
    <location>
        <begin position="7"/>
        <end position="28"/>
    </location>
</feature>
<keyword evidence="4 7" id="KW-0812">Transmembrane</keyword>
<dbReference type="AlphaFoldDB" id="A0A9Y1FMI0"/>
<dbReference type="GO" id="GO:0000041">
    <property type="term" value="P:transition metal ion transport"/>
    <property type="evidence" value="ECO:0007669"/>
    <property type="project" value="InterPro"/>
</dbReference>
<keyword evidence="3" id="KW-1003">Cell membrane</keyword>
<dbReference type="PANTHER" id="PTHR34229:SF1">
    <property type="entry name" value="METAL TRANSPORT PROTEIN HI_1621-RELATED"/>
    <property type="match status" value="1"/>
</dbReference>
<feature type="transmembrane region" description="Helical" evidence="7">
    <location>
        <begin position="40"/>
        <end position="60"/>
    </location>
</feature>
<accession>A0A9Y1FMI0</accession>
<evidence type="ECO:0000313" key="8">
    <source>
        <dbReference type="EMBL" id="UJG41638.1"/>
    </source>
</evidence>
<evidence type="ECO:0000256" key="4">
    <source>
        <dbReference type="ARBA" id="ARBA00022692"/>
    </source>
</evidence>
<sequence length="330" mass="36026">MHMPDGILPIGQAIVYLVIAVIMILVAIWQSRSRLTMKQIPLVGVLAAGLFAAQMFNFPVPFGSSGHLIGTALATTLVGPWVGILIISSILIVQAMFGDGGFLAYGANVINMAIIGAFTTYAIYYFLPDKWKEDRKKFAIAAGIAAFFSTICMALFASIELTLAQSAAAGLIFSWMLILHSIIGVAEGLITFAIVFFVFRAEPSLFEDARSALFFTKRTEEAEPKFRIPIWAGIATFASFAVMSIFGIVASSNPDGLEKTFEVLSENGIDVTVLESGIFGFPEGLGWDILAMAIVMIILFFVLIGFSYLLYRFRLYKFKKGQKAVQEKGE</sequence>
<protein>
    <submittedName>
        <fullName evidence="8">Energy-coupling factor ABC transporter permease</fullName>
    </submittedName>
</protein>
<keyword evidence="2" id="KW-0813">Transport</keyword>
<dbReference type="GO" id="GO:0005886">
    <property type="term" value="C:plasma membrane"/>
    <property type="evidence" value="ECO:0007669"/>
    <property type="project" value="UniProtKB-SubCell"/>
</dbReference>
<evidence type="ECO:0000256" key="7">
    <source>
        <dbReference type="SAM" id="Phobius"/>
    </source>
</evidence>
<dbReference type="Pfam" id="PF01891">
    <property type="entry name" value="CbiM"/>
    <property type="match status" value="1"/>
</dbReference>
<dbReference type="Proteomes" id="UP001201020">
    <property type="component" value="Chromosome"/>
</dbReference>
<feature type="transmembrane region" description="Helical" evidence="7">
    <location>
        <begin position="228"/>
        <end position="250"/>
    </location>
</feature>
<evidence type="ECO:0000256" key="2">
    <source>
        <dbReference type="ARBA" id="ARBA00022448"/>
    </source>
</evidence>
<name>A0A9Y1FMI0_9ARCH</name>
<feature type="transmembrane region" description="Helical" evidence="7">
    <location>
        <begin position="138"/>
        <end position="159"/>
    </location>
</feature>
<evidence type="ECO:0000256" key="3">
    <source>
        <dbReference type="ARBA" id="ARBA00022475"/>
    </source>
</evidence>
<dbReference type="PANTHER" id="PTHR34229">
    <property type="entry name" value="METAL TRANSPORT PROTEIN HI_1621-RELATED"/>
    <property type="match status" value="1"/>
</dbReference>
<feature type="transmembrane region" description="Helical" evidence="7">
    <location>
        <begin position="171"/>
        <end position="199"/>
    </location>
</feature>
<proteinExistence type="predicted"/>
<reference evidence="8" key="1">
    <citation type="journal article" date="2022" name="Nat. Microbiol.">
        <title>Unique mobile elements and scalable gene flow at the prokaryote-eukaryote boundary revealed by circularized Asgard archaea genomes.</title>
        <authorList>
            <person name="Wu F."/>
            <person name="Speth D.R."/>
            <person name="Philosof A."/>
            <person name="Cremiere A."/>
            <person name="Narayanan A."/>
            <person name="Barco R.A."/>
            <person name="Connon S.A."/>
            <person name="Amend J.P."/>
            <person name="Antoshechkin I.A."/>
            <person name="Orphan V.J."/>
        </authorList>
    </citation>
    <scope>NUCLEOTIDE SEQUENCE</scope>
    <source>
        <strain evidence="8">PM71</strain>
    </source>
</reference>
<evidence type="ECO:0000256" key="5">
    <source>
        <dbReference type="ARBA" id="ARBA00022989"/>
    </source>
</evidence>
<organism evidence="8">
    <name type="scientific">Candidatus Heimdallarchaeum aukensis</name>
    <dbReference type="NCBI Taxonomy" id="2876573"/>
    <lineage>
        <taxon>Archaea</taxon>
        <taxon>Promethearchaeati</taxon>
        <taxon>Candidatus Heimdallarchaeota</taxon>
        <taxon>Candidatus Heimdallarchaeia (ex Rinke et al. 2021) (nom. nud.)</taxon>
        <taxon>Candidatus Heimdallarchaeales</taxon>
        <taxon>Candidatus Heimdallarchaeaceae</taxon>
        <taxon>Candidatus Heimdallarchaeum</taxon>
    </lineage>
</organism>
<dbReference type="Gene3D" id="1.10.1760.20">
    <property type="match status" value="1"/>
</dbReference>
<keyword evidence="6 7" id="KW-0472">Membrane</keyword>
<evidence type="ECO:0000256" key="1">
    <source>
        <dbReference type="ARBA" id="ARBA00004651"/>
    </source>
</evidence>
<feature type="transmembrane region" description="Helical" evidence="7">
    <location>
        <begin position="289"/>
        <end position="311"/>
    </location>
</feature>
<evidence type="ECO:0000256" key="6">
    <source>
        <dbReference type="ARBA" id="ARBA00023136"/>
    </source>
</evidence>